<dbReference type="InterPro" id="IPR011697">
    <property type="entry name" value="Peptidase_C26"/>
</dbReference>
<gene>
    <name evidence="1" type="ORF">EJN90_00235</name>
</gene>
<sequence length="243" mass="26646">MNNMKPVIGISGNQLLKAISAFEGTSVSYTPQNFVNGVQQAGAAPLILPVGSEEAARTYVGLIDALILTGGHDVNPMRYNESPHKRLQAIFPQRDTFDLALLDAAIKKGIPVLGVCRGMQIVNVYYGGSLYQDIDSQLGDQVLQHIQKSSFDIPIHKISVEKESYLHQITGKEMMVNSFHHQAIKVVGKGLNVVAKSPDGIIEAVEAKDADVLAIQWHPETMLQNDQVSKNFFIDLVKRAQNN</sequence>
<dbReference type="EMBL" id="CP034465">
    <property type="protein sequence ID" value="AZP03218.1"/>
    <property type="molecule type" value="Genomic_DNA"/>
</dbReference>
<keyword evidence="2" id="KW-1185">Reference proteome</keyword>
<dbReference type="OrthoDB" id="9813383at2"/>
<evidence type="ECO:0000313" key="2">
    <source>
        <dbReference type="Proteomes" id="UP000273326"/>
    </source>
</evidence>
<dbReference type="PANTHER" id="PTHR43235">
    <property type="entry name" value="GLUTAMINE AMIDOTRANSFERASE PB2B2.05-RELATED"/>
    <property type="match status" value="1"/>
</dbReference>
<dbReference type="FunFam" id="3.40.50.880:FF:000030">
    <property type="entry name" value="Gamma-glutamyl-gamma-aminobutyrate hydrolase PuuD"/>
    <property type="match status" value="1"/>
</dbReference>
<dbReference type="InterPro" id="IPR029062">
    <property type="entry name" value="Class_I_gatase-like"/>
</dbReference>
<dbReference type="CDD" id="cd01745">
    <property type="entry name" value="GATase1_2"/>
    <property type="match status" value="1"/>
</dbReference>
<reference evidence="2" key="1">
    <citation type="submission" date="2018-12" db="EMBL/GenBank/DDBJ databases">
        <title>Complete genome sequencing of Jeotgalibaca sp. H21T32.</title>
        <authorList>
            <person name="Bae J.-W."/>
            <person name="Lee S.-Y."/>
        </authorList>
    </citation>
    <scope>NUCLEOTIDE SEQUENCE [LARGE SCALE GENOMIC DNA]</scope>
    <source>
        <strain evidence="2">H21T32</strain>
    </source>
</reference>
<dbReference type="PROSITE" id="PS51273">
    <property type="entry name" value="GATASE_TYPE_1"/>
    <property type="match status" value="1"/>
</dbReference>
<dbReference type="Pfam" id="PF07722">
    <property type="entry name" value="Peptidase_C26"/>
    <property type="match status" value="1"/>
</dbReference>
<dbReference type="PANTHER" id="PTHR43235:SF1">
    <property type="entry name" value="GLUTAMINE AMIDOTRANSFERASE PB2B2.05-RELATED"/>
    <property type="match status" value="1"/>
</dbReference>
<name>A0A3S9H792_9LACT</name>
<accession>A0A3S9H792</accession>
<keyword evidence="1" id="KW-0378">Hydrolase</keyword>
<dbReference type="GO" id="GO:0033969">
    <property type="term" value="F:gamma-glutamyl-gamma-aminobutyrate hydrolase activity"/>
    <property type="evidence" value="ECO:0007669"/>
    <property type="project" value="TreeGrafter"/>
</dbReference>
<proteinExistence type="predicted"/>
<dbReference type="KEGG" id="jeh:EJN90_00235"/>
<dbReference type="GO" id="GO:0005829">
    <property type="term" value="C:cytosol"/>
    <property type="evidence" value="ECO:0007669"/>
    <property type="project" value="TreeGrafter"/>
</dbReference>
<evidence type="ECO:0000313" key="1">
    <source>
        <dbReference type="EMBL" id="AZP03218.1"/>
    </source>
</evidence>
<dbReference type="Proteomes" id="UP000273326">
    <property type="component" value="Chromosome"/>
</dbReference>
<dbReference type="Gene3D" id="3.40.50.880">
    <property type="match status" value="1"/>
</dbReference>
<dbReference type="SUPFAM" id="SSF52317">
    <property type="entry name" value="Class I glutamine amidotransferase-like"/>
    <property type="match status" value="1"/>
</dbReference>
<organism evidence="1 2">
    <name type="scientific">Jeotgalibaca ciconiae</name>
    <dbReference type="NCBI Taxonomy" id="2496265"/>
    <lineage>
        <taxon>Bacteria</taxon>
        <taxon>Bacillati</taxon>
        <taxon>Bacillota</taxon>
        <taxon>Bacilli</taxon>
        <taxon>Lactobacillales</taxon>
        <taxon>Carnobacteriaceae</taxon>
        <taxon>Jeotgalibaca</taxon>
    </lineage>
</organism>
<dbReference type="InterPro" id="IPR044668">
    <property type="entry name" value="PuuD-like"/>
</dbReference>
<dbReference type="GO" id="GO:0006598">
    <property type="term" value="P:polyamine catabolic process"/>
    <property type="evidence" value="ECO:0007669"/>
    <property type="project" value="TreeGrafter"/>
</dbReference>
<protein>
    <submittedName>
        <fullName evidence="1">Gamma-glutamyl-gamma-aminobutyrate hydrolase family protein</fullName>
    </submittedName>
</protein>
<dbReference type="AlphaFoldDB" id="A0A3S9H792"/>